<evidence type="ECO:0000256" key="7">
    <source>
        <dbReference type="PIRSR" id="PIRSR005091-2"/>
    </source>
</evidence>
<keyword evidence="7" id="KW-0479">Metal-binding</keyword>
<dbReference type="EMBL" id="LS974202">
    <property type="protein sequence ID" value="SSC13492.1"/>
    <property type="molecule type" value="Genomic_DNA"/>
</dbReference>
<dbReference type="Gene3D" id="3.30.1120.170">
    <property type="match status" value="1"/>
</dbReference>
<evidence type="ECO:0000256" key="5">
    <source>
        <dbReference type="ARBA" id="ARBA00023136"/>
    </source>
</evidence>
<feature type="transmembrane region" description="Helical" evidence="9">
    <location>
        <begin position="39"/>
        <end position="60"/>
    </location>
</feature>
<dbReference type="PANTHER" id="PTHR47371">
    <property type="entry name" value="LIPOTEICHOIC ACID SYNTHASE"/>
    <property type="match status" value="1"/>
</dbReference>
<dbReference type="Proteomes" id="UP000250796">
    <property type="component" value="Chromosome MESINF"/>
</dbReference>
<dbReference type="Gene3D" id="3.40.720.10">
    <property type="entry name" value="Alkaline Phosphatase, subunit A"/>
    <property type="match status" value="1"/>
</dbReference>
<evidence type="ECO:0000256" key="4">
    <source>
        <dbReference type="ARBA" id="ARBA00022989"/>
    </source>
</evidence>
<feature type="domain" description="Sulfatase N-terminal" evidence="10">
    <location>
        <begin position="227"/>
        <end position="516"/>
    </location>
</feature>
<feature type="transmembrane region" description="Helical" evidence="9">
    <location>
        <begin position="107"/>
        <end position="129"/>
    </location>
</feature>
<dbReference type="Pfam" id="PF00884">
    <property type="entry name" value="Sulfatase"/>
    <property type="match status" value="1"/>
</dbReference>
<dbReference type="GO" id="GO:0005886">
    <property type="term" value="C:plasma membrane"/>
    <property type="evidence" value="ECO:0007669"/>
    <property type="project" value="UniProtKB-SubCell"/>
</dbReference>
<evidence type="ECO:0000256" key="8">
    <source>
        <dbReference type="PIRSR" id="PIRSR005091-3"/>
    </source>
</evidence>
<dbReference type="InterPro" id="IPR050448">
    <property type="entry name" value="OpgB/LTA_synthase_biosynth"/>
</dbReference>
<keyword evidence="2" id="KW-1003">Cell membrane</keyword>
<dbReference type="SUPFAM" id="SSF53649">
    <property type="entry name" value="Alkaline phosphatase-like"/>
    <property type="match status" value="1"/>
</dbReference>
<keyword evidence="12" id="KW-1185">Reference proteome</keyword>
<feature type="binding site" evidence="8">
    <location>
        <position position="451"/>
    </location>
    <ligand>
        <name>Mn(2+)</name>
        <dbReference type="ChEBI" id="CHEBI:29035"/>
    </ligand>
</feature>
<organism evidence="11 12">
    <name type="scientific">Mesotoga infera</name>
    <dbReference type="NCBI Taxonomy" id="1236046"/>
    <lineage>
        <taxon>Bacteria</taxon>
        <taxon>Thermotogati</taxon>
        <taxon>Thermotogota</taxon>
        <taxon>Thermotogae</taxon>
        <taxon>Kosmotogales</taxon>
        <taxon>Kosmotogaceae</taxon>
        <taxon>Mesotoga</taxon>
    </lineage>
</organism>
<dbReference type="CDD" id="cd16015">
    <property type="entry name" value="LTA_synthase"/>
    <property type="match status" value="1"/>
</dbReference>
<keyword evidence="5 9" id="KW-0472">Membrane</keyword>
<protein>
    <submittedName>
        <fullName evidence="11">Sulfatase</fullName>
    </submittedName>
</protein>
<feature type="transmembrane region" description="Helical" evidence="9">
    <location>
        <begin position="149"/>
        <end position="166"/>
    </location>
</feature>
<feature type="binding site" evidence="8">
    <location>
        <position position="235"/>
    </location>
    <ligand>
        <name>Mn(2+)</name>
        <dbReference type="ChEBI" id="CHEBI:29035"/>
    </ligand>
</feature>
<feature type="binding site" evidence="8">
    <location>
        <position position="278"/>
    </location>
    <ligand>
        <name>Mn(2+)</name>
        <dbReference type="ChEBI" id="CHEBI:29035"/>
    </ligand>
</feature>
<dbReference type="KEGG" id="minf:MESINF_2052"/>
<keyword evidence="4 9" id="KW-1133">Transmembrane helix</keyword>
<feature type="active site" evidence="6">
    <location>
        <position position="278"/>
    </location>
</feature>
<dbReference type="InterPro" id="IPR000917">
    <property type="entry name" value="Sulfatase_N"/>
</dbReference>
<evidence type="ECO:0000256" key="3">
    <source>
        <dbReference type="ARBA" id="ARBA00022692"/>
    </source>
</evidence>
<evidence type="ECO:0000256" key="1">
    <source>
        <dbReference type="ARBA" id="ARBA00004651"/>
    </source>
</evidence>
<gene>
    <name evidence="11" type="ORF">MESINF_2052</name>
</gene>
<evidence type="ECO:0000313" key="11">
    <source>
        <dbReference type="EMBL" id="SSC13492.1"/>
    </source>
</evidence>
<feature type="binding site" evidence="7">
    <location>
        <position position="391"/>
    </location>
    <ligand>
        <name>substrate</name>
    </ligand>
</feature>
<evidence type="ECO:0000256" key="6">
    <source>
        <dbReference type="PIRSR" id="PIRSR005091-1"/>
    </source>
</evidence>
<evidence type="ECO:0000313" key="12">
    <source>
        <dbReference type="Proteomes" id="UP000250796"/>
    </source>
</evidence>
<comment type="subcellular location">
    <subcellularLocation>
        <location evidence="1">Cell membrane</location>
        <topology evidence="1">Multi-pass membrane protein</topology>
    </subcellularLocation>
</comment>
<dbReference type="PANTHER" id="PTHR47371:SF3">
    <property type="entry name" value="PHOSPHOGLYCEROL TRANSFERASE I"/>
    <property type="match status" value="1"/>
</dbReference>
<dbReference type="PIRSF" id="PIRSF005091">
    <property type="entry name" value="Mmb_sulf_HI1246"/>
    <property type="match status" value="1"/>
</dbReference>
<keyword evidence="3 9" id="KW-0812">Transmembrane</keyword>
<keyword evidence="7" id="KW-0464">Manganese</keyword>
<feature type="transmembrane region" description="Helical" evidence="9">
    <location>
        <begin position="65"/>
        <end position="87"/>
    </location>
</feature>
<dbReference type="GO" id="GO:0046872">
    <property type="term" value="F:metal ion binding"/>
    <property type="evidence" value="ECO:0007669"/>
    <property type="project" value="UniProtKB-KW"/>
</dbReference>
<feature type="transmembrane region" description="Helical" evidence="9">
    <location>
        <begin position="12"/>
        <end position="33"/>
    </location>
</feature>
<evidence type="ECO:0000256" key="9">
    <source>
        <dbReference type="SAM" id="Phobius"/>
    </source>
</evidence>
<feature type="binding site" evidence="8">
    <location>
        <position position="452"/>
    </location>
    <ligand>
        <name>Mn(2+)</name>
        <dbReference type="ChEBI" id="CHEBI:29035"/>
    </ligand>
</feature>
<evidence type="ECO:0000256" key="2">
    <source>
        <dbReference type="ARBA" id="ARBA00022475"/>
    </source>
</evidence>
<dbReference type="AlphaFoldDB" id="A0A7Z7PPJ5"/>
<proteinExistence type="predicted"/>
<accession>A0A7Z7PPJ5</accession>
<evidence type="ECO:0000259" key="10">
    <source>
        <dbReference type="Pfam" id="PF00884"/>
    </source>
</evidence>
<dbReference type="InterPro" id="IPR012160">
    <property type="entry name" value="LtaS-like"/>
</dbReference>
<reference evidence="11 12" key="1">
    <citation type="submission" date="2017-01" db="EMBL/GenBank/DDBJ databases">
        <authorList>
            <person name="Erauso G."/>
        </authorList>
    </citation>
    <scope>NUCLEOTIDE SEQUENCE [LARGE SCALE GENOMIC DNA]</scope>
    <source>
        <strain evidence="11">MESINF1</strain>
    </source>
</reference>
<dbReference type="InterPro" id="IPR017850">
    <property type="entry name" value="Alkaline_phosphatase_core_sf"/>
</dbReference>
<sequence>MTRLKKTYNWTVETVSLLASTSLIKVFFFYIYTAQTLKLSNIIGTIVWYFFLLIIFQVLFRGRFFLLYCIVSCVLFIDFLYFQYFGFLPSVKELAHVHQIGGVKSSIIYVMDPLSFLFIVDLFPVGLYLRRKLSKVNETGEKSDRRVQWLAMFLILFMSLLLPFISESLQPYFVFNRYGLFAYHLYDMARLALSKIKTPDLDENVTYSGYINKIAEKGNYFAVAKDRNIILVQLESFQDFLVDFYYNGQEVTPNLNRLISNNSIYFDEIYQQVGAGNTSDAEFVIINSMHCLGQISVYESHDQNSFYSLPALLNSKGFYTVAFHGNKGSFWNREKVYPSLGFDDFVSLEDMENDEIIGFGLSDLSFFRQVVSMTKSLPSPFFAFLVTLTSHNPYDIPGELHEIKLLPEHEGTLFGNYLQSVHYTDKALGVFISDLKRLGLYESSIVAIYGDHSGLYPFNKENRDIMTDLLGRPYDLVQAMNIPLVFHIPGSKLKVVNSIVGGQIDFFPTLLNLIGVVERNGILFGRDLNNSSDGFVSLTHYVPEGSFIDNRRIFIMSSDGILQNSIALDRATGEAIPPFSCLDGYKNSIQQIEASKYLILNDSISQLLGQHTLPSTNQ</sequence>
<name>A0A7Z7PPJ5_9BACT</name>